<evidence type="ECO:0000313" key="1">
    <source>
        <dbReference type="EMBL" id="CAG6751624.1"/>
    </source>
</evidence>
<name>A0A8D8ZPS6_9HEMI</name>
<protein>
    <submittedName>
        <fullName evidence="1">Uncharacterized protein</fullName>
    </submittedName>
</protein>
<proteinExistence type="predicted"/>
<accession>A0A8D8ZPS6</accession>
<dbReference type="AlphaFoldDB" id="A0A8D8ZPS6"/>
<organism evidence="1">
    <name type="scientific">Cacopsylla melanoneura</name>
    <dbReference type="NCBI Taxonomy" id="428564"/>
    <lineage>
        <taxon>Eukaryota</taxon>
        <taxon>Metazoa</taxon>
        <taxon>Ecdysozoa</taxon>
        <taxon>Arthropoda</taxon>
        <taxon>Hexapoda</taxon>
        <taxon>Insecta</taxon>
        <taxon>Pterygota</taxon>
        <taxon>Neoptera</taxon>
        <taxon>Paraneoptera</taxon>
        <taxon>Hemiptera</taxon>
        <taxon>Sternorrhyncha</taxon>
        <taxon>Psylloidea</taxon>
        <taxon>Psyllidae</taxon>
        <taxon>Psyllinae</taxon>
        <taxon>Cacopsylla</taxon>
    </lineage>
</organism>
<sequence>MAPLYMFLLYFPSVSPFYKFSPIHVSPLHVSSLFPSTPFYMFPPYSPLHVSPLLPSACFLPTPLSIFPLYSPLYKFLLIHVSSLQWNPFFNGSTLLPSACFPSPFSTAIMERLPL</sequence>
<dbReference type="EMBL" id="HBUF01530355">
    <property type="protein sequence ID" value="CAG6751624.1"/>
    <property type="molecule type" value="Transcribed_RNA"/>
</dbReference>
<reference evidence="1" key="1">
    <citation type="submission" date="2021-05" db="EMBL/GenBank/DDBJ databases">
        <authorList>
            <person name="Alioto T."/>
            <person name="Alioto T."/>
            <person name="Gomez Garrido J."/>
        </authorList>
    </citation>
    <scope>NUCLEOTIDE SEQUENCE</scope>
</reference>